<dbReference type="CDD" id="cd09176">
    <property type="entry name" value="PLDc_unchar6"/>
    <property type="match status" value="1"/>
</dbReference>
<evidence type="ECO:0000313" key="4">
    <source>
        <dbReference type="Proteomes" id="UP000198862"/>
    </source>
</evidence>
<evidence type="ECO:0000259" key="2">
    <source>
        <dbReference type="Pfam" id="PF13091"/>
    </source>
</evidence>
<dbReference type="SUPFAM" id="SSF56024">
    <property type="entry name" value="Phospholipase D/nuclease"/>
    <property type="match status" value="1"/>
</dbReference>
<dbReference type="InterPro" id="IPR025202">
    <property type="entry name" value="PLD-like_dom"/>
</dbReference>
<reference evidence="3 4" key="1">
    <citation type="submission" date="2016-10" db="EMBL/GenBank/DDBJ databases">
        <authorList>
            <person name="de Groot N.N."/>
        </authorList>
    </citation>
    <scope>NUCLEOTIDE SEQUENCE [LARGE SCALE GENOMIC DNA]</scope>
    <source>
        <strain evidence="3 4">DSM 6059</strain>
    </source>
</reference>
<dbReference type="STRING" id="1123010.SAMN02745724_00430"/>
<name>A0A1I1EXQ1_9GAMM</name>
<gene>
    <name evidence="3" type="ORF">SAMN02745724_00430</name>
</gene>
<dbReference type="Gene3D" id="3.30.870.10">
    <property type="entry name" value="Endonuclease Chain A"/>
    <property type="match status" value="1"/>
</dbReference>
<dbReference type="OrthoDB" id="5500241at2"/>
<dbReference type="Pfam" id="PF13091">
    <property type="entry name" value="PLDc_2"/>
    <property type="match status" value="1"/>
</dbReference>
<evidence type="ECO:0000313" key="3">
    <source>
        <dbReference type="EMBL" id="SFB90268.1"/>
    </source>
</evidence>
<dbReference type="InterPro" id="IPR059166">
    <property type="entry name" value="PLD-like_cat"/>
</dbReference>
<proteinExistence type="predicted"/>
<feature type="region of interest" description="Disordered" evidence="1">
    <location>
        <begin position="160"/>
        <end position="182"/>
    </location>
</feature>
<feature type="compositionally biased region" description="Polar residues" evidence="1">
    <location>
        <begin position="166"/>
        <end position="175"/>
    </location>
</feature>
<organism evidence="3 4">
    <name type="scientific">Pseudoalteromonas denitrificans DSM 6059</name>
    <dbReference type="NCBI Taxonomy" id="1123010"/>
    <lineage>
        <taxon>Bacteria</taxon>
        <taxon>Pseudomonadati</taxon>
        <taxon>Pseudomonadota</taxon>
        <taxon>Gammaproteobacteria</taxon>
        <taxon>Alteromonadales</taxon>
        <taxon>Pseudoalteromonadaceae</taxon>
        <taxon>Pseudoalteromonas</taxon>
    </lineage>
</organism>
<dbReference type="RefSeq" id="WP_091979414.1">
    <property type="nucleotide sequence ID" value="NZ_FOLO01000002.1"/>
</dbReference>
<dbReference type="Proteomes" id="UP000198862">
    <property type="component" value="Unassembled WGS sequence"/>
</dbReference>
<dbReference type="EMBL" id="FOLO01000002">
    <property type="protein sequence ID" value="SFB90268.1"/>
    <property type="molecule type" value="Genomic_DNA"/>
</dbReference>
<sequence>MAKFLNTSATNYYLEELIKNTSDRLILISPFLRLNDRIKELLEDKNRLKIDIRIIYGKSDLHPNEINWLNELSFVRTSFCKNLHAKCYLNENSCIITSLNLYEFSQVNNNEMGIHITRDEDPDTYKDAYEEAQRIIRISDEVKVSLEKVEQPIEAKKSIETKKTQSNEVENSEVQNKGEGKTAKLTSSKLAQKLKLKTADLMLALVSTGYLTHKDDKYSLTDEGKSIGGEFKYSKRFGPYFIWPEDTDIGS</sequence>
<keyword evidence="4" id="KW-1185">Reference proteome</keyword>
<evidence type="ECO:0000256" key="1">
    <source>
        <dbReference type="SAM" id="MobiDB-lite"/>
    </source>
</evidence>
<dbReference type="AlphaFoldDB" id="A0A1I1EXQ1"/>
<accession>A0A1I1EXQ1</accession>
<protein>
    <submittedName>
        <fullName evidence="3">PLD-like domain-containing protein</fullName>
    </submittedName>
</protein>
<feature type="domain" description="Phospholipase D-like" evidence="2">
    <location>
        <begin position="15"/>
        <end position="123"/>
    </location>
</feature>